<dbReference type="EMBL" id="CP076667">
    <property type="protein sequence ID" value="QWU90317.1"/>
    <property type="molecule type" value="Genomic_DNA"/>
</dbReference>
<keyword evidence="4" id="KW-1185">Reference proteome</keyword>
<evidence type="ECO:0000313" key="3">
    <source>
        <dbReference type="EMBL" id="QWU90317.1"/>
    </source>
</evidence>
<proteinExistence type="predicted"/>
<dbReference type="PANTHER" id="PTHR45712">
    <property type="entry name" value="AGAP008170-PA"/>
    <property type="match status" value="1"/>
</dbReference>
<sequence length="745" mass="83786">MTHPWYNLPLDIQCRVLEYLSLNEVAAAVPSCPNIEPNLNALQARMGRRHIVVTNRQRQPLLLEQYSPAFFSDSDLEYVGPKEAVDLLSIIPTDKCITLSYVVWHSYDVTDILELVERLPRNGRFVVEIEFDPSVPHVYDLSMVVDQLHLCLGESLVGLAIRNFAGDLELDMHKLSSLEALSLINTNVTFTTLFDKNDNLQELTLHPNCDGFTRNNPAELGQSLPRNLKKLRLGQAVVVHPSLEFDIPMNITDLSFIIVRDATLKFLPTIVESSQCLRESFVYQSGLAECSVHANYNHISWLLQKETQLTKVALTSIKNESGVWDLRKYESLRSIQISKSNIHSIDLPPQVVNLDLSDNNITDLVETVFCKLSRKLLSLNVSGNPAEWSHHDYVEFPKSLVDLSMANCNIGTSIDIFRFPTYLERLNLERNSIVSIDGIKLPNPSKPFTLELACNLLTDVHNIRFPKTTKKLMFCENKLRGSLDVSQDIFGEPTQIEWLSLSNNCIESLADVRLPHTLRIFEMDRCPLNSLENVLFPSSLEELILVGCDISSIKNVAFEEDSRLVRIDLTHNRIDAESLGRLKLPSGIKSILLGANRIEALDVAYLTQFTDLRCFSIPSNRLRQVSLQVPENIRILDFARNKIKDVELRFPQNINTRLGAVNLSRNMLSSMDPSMLGHGVNGTLHSNLIELDLSGNKLNAGFLKGFPSSLSCVFLNGSGVTDQYGYDIGANILGHGYCMGKRIET</sequence>
<accession>A0ABX8IB72</accession>
<keyword evidence="2" id="KW-0677">Repeat</keyword>
<dbReference type="InterPro" id="IPR032675">
    <property type="entry name" value="LRR_dom_sf"/>
</dbReference>
<dbReference type="InterPro" id="IPR050333">
    <property type="entry name" value="SLRP"/>
</dbReference>
<evidence type="ECO:0000256" key="2">
    <source>
        <dbReference type="ARBA" id="ARBA00022737"/>
    </source>
</evidence>
<dbReference type="Proteomes" id="UP000825434">
    <property type="component" value="Chromosome 7"/>
</dbReference>
<dbReference type="Gene3D" id="3.80.10.10">
    <property type="entry name" value="Ribonuclease Inhibitor"/>
    <property type="match status" value="3"/>
</dbReference>
<evidence type="ECO:0000256" key="1">
    <source>
        <dbReference type="ARBA" id="ARBA00022614"/>
    </source>
</evidence>
<organism evidence="3 4">
    <name type="scientific">Candidozyma haemuli</name>
    <dbReference type="NCBI Taxonomy" id="45357"/>
    <lineage>
        <taxon>Eukaryota</taxon>
        <taxon>Fungi</taxon>
        <taxon>Dikarya</taxon>
        <taxon>Ascomycota</taxon>
        <taxon>Saccharomycotina</taxon>
        <taxon>Pichiomycetes</taxon>
        <taxon>Metschnikowiaceae</taxon>
        <taxon>Candidozyma</taxon>
    </lineage>
</organism>
<keyword evidence="1" id="KW-0433">Leucine-rich repeat</keyword>
<evidence type="ECO:0008006" key="5">
    <source>
        <dbReference type="Google" id="ProtNLM"/>
    </source>
</evidence>
<gene>
    <name evidence="3" type="ORF">CA3LBN_004678</name>
</gene>
<protein>
    <recommendedName>
        <fullName evidence="5">F-box domain-containing protein</fullName>
    </recommendedName>
</protein>
<reference evidence="3 4" key="1">
    <citation type="submission" date="2021-06" db="EMBL/GenBank/DDBJ databases">
        <title>Candida outbreak in Lebanon.</title>
        <authorList>
            <person name="Finianos M."/>
        </authorList>
    </citation>
    <scope>NUCLEOTIDE SEQUENCE [LARGE SCALE GENOMIC DNA]</scope>
    <source>
        <strain evidence="3">CA3LBN</strain>
    </source>
</reference>
<dbReference type="SUPFAM" id="SSF52058">
    <property type="entry name" value="L domain-like"/>
    <property type="match status" value="2"/>
</dbReference>
<dbReference type="PANTHER" id="PTHR45712:SF22">
    <property type="entry name" value="INSULIN-LIKE GROWTH FACTOR-BINDING PROTEIN COMPLEX ACID LABILE SUBUNIT"/>
    <property type="match status" value="1"/>
</dbReference>
<evidence type="ECO:0000313" key="4">
    <source>
        <dbReference type="Proteomes" id="UP000825434"/>
    </source>
</evidence>
<name>A0ABX8IB72_9ASCO</name>